<gene>
    <name evidence="2" type="ORF">MAE30S32_45900</name>
</gene>
<dbReference type="EMBL" id="BHVU01000528">
    <property type="protein sequence ID" value="GCA95938.1"/>
    <property type="molecule type" value="Genomic_DNA"/>
</dbReference>
<feature type="signal peptide" evidence="1">
    <location>
        <begin position="1"/>
        <end position="19"/>
    </location>
</feature>
<organism evidence="2 3">
    <name type="scientific">Microcystis aeruginosa 11-30S32</name>
    <dbReference type="NCBI Taxonomy" id="2358142"/>
    <lineage>
        <taxon>Bacteria</taxon>
        <taxon>Bacillati</taxon>
        <taxon>Cyanobacteriota</taxon>
        <taxon>Cyanophyceae</taxon>
        <taxon>Oscillatoriophycideae</taxon>
        <taxon>Chroococcales</taxon>
        <taxon>Microcystaceae</taxon>
        <taxon>Microcystis</taxon>
    </lineage>
</organism>
<sequence length="337" mass="34874">MSALLGAGVAIGFGAPVLAQTTTSYSITHGFSFSVGGNTTPLVRGFDGGSAFAFSPYAFPFFSSSSYGHSYTISPPVPSLPFIHTHSTNAAIGTASANANSTVGITTIGIGTVSGFINASGTATAQKRGEIACAGSYAGVTARQRIRLPFGLVIWGPRFAWDFVSGGGCAVRKDPIKFTVTDPDTGSILSSGQFLDITSTGDGSVNWGENSLDFAISDGTFSIDLNSPFIPDNQRGTLLLKVQGGIITDSQDSGIFDSYLPQIGSSGTFSVSSANFKPDLTFGYDLGDFGKEVDLELTADGGAIPVPESSTMNPLSLGVLGLIFLGGKRFWRSSSKK</sequence>
<evidence type="ECO:0008006" key="4">
    <source>
        <dbReference type="Google" id="ProtNLM"/>
    </source>
</evidence>
<reference evidence="2 3" key="1">
    <citation type="journal article" date="2019" name="Appl. Environ. Microbiol.">
        <title>Co-occurrence of broad and narrow host-range viruses infecting the toxic bloom-forming cyanobacterium Microcystis aeruginosa.</title>
        <authorList>
            <person name="Morimoto D."/>
            <person name="Tominaga K."/>
            <person name="Nishimura Y."/>
            <person name="Yoshida N."/>
            <person name="Kimura S."/>
            <person name="Sako Y."/>
            <person name="Yoshida T."/>
        </authorList>
    </citation>
    <scope>NUCLEOTIDE SEQUENCE [LARGE SCALE GENOMIC DNA]</scope>
    <source>
        <strain evidence="2 3">11-30S32</strain>
    </source>
</reference>
<evidence type="ECO:0000313" key="2">
    <source>
        <dbReference type="EMBL" id="GCA95938.1"/>
    </source>
</evidence>
<evidence type="ECO:0000256" key="1">
    <source>
        <dbReference type="SAM" id="SignalP"/>
    </source>
</evidence>
<feature type="chain" id="PRO_5021953047" description="PEP-CTERM sorting domain-containing protein" evidence="1">
    <location>
        <begin position="20"/>
        <end position="337"/>
    </location>
</feature>
<dbReference type="AlphaFoldDB" id="A0A510PPY5"/>
<comment type="caution">
    <text evidence="2">The sequence shown here is derived from an EMBL/GenBank/DDBJ whole genome shotgun (WGS) entry which is preliminary data.</text>
</comment>
<protein>
    <recommendedName>
        <fullName evidence="4">PEP-CTERM sorting domain-containing protein</fullName>
    </recommendedName>
</protein>
<keyword evidence="1" id="KW-0732">Signal</keyword>
<dbReference type="RefSeq" id="WP_147073909.1">
    <property type="nucleotide sequence ID" value="NZ_BHVU01000528.1"/>
</dbReference>
<name>A0A510PPY5_MICAE</name>
<evidence type="ECO:0000313" key="3">
    <source>
        <dbReference type="Proteomes" id="UP000321223"/>
    </source>
</evidence>
<proteinExistence type="predicted"/>
<accession>A0A510PPY5</accession>
<dbReference type="Proteomes" id="UP000321223">
    <property type="component" value="Unassembled WGS sequence"/>
</dbReference>